<name>A0A0F2M4A7_SPOSC</name>
<dbReference type="VEuPathDB" id="FungiDB:SPSK_04615"/>
<dbReference type="GeneID" id="27666693"/>
<dbReference type="AlphaFoldDB" id="A0A0F2M4A7"/>
<dbReference type="KEGG" id="ssck:SPSK_04615"/>
<protein>
    <submittedName>
        <fullName evidence="1">Uncharacterized protein</fullName>
    </submittedName>
</protein>
<evidence type="ECO:0000313" key="1">
    <source>
        <dbReference type="EMBL" id="KJR83645.1"/>
    </source>
</evidence>
<dbReference type="EMBL" id="AXCR01000010">
    <property type="protein sequence ID" value="KJR83645.1"/>
    <property type="molecule type" value="Genomic_DNA"/>
</dbReference>
<reference evidence="1 2" key="1">
    <citation type="journal article" date="2014" name="BMC Genomics">
        <title>Comparative genomics of the major fungal agents of human and animal Sporotrichosis: Sporothrix schenckii and Sporothrix brasiliensis.</title>
        <authorList>
            <person name="Teixeira M.M."/>
            <person name="de Almeida L.G."/>
            <person name="Kubitschek-Barreira P."/>
            <person name="Alves F.L."/>
            <person name="Kioshima E.S."/>
            <person name="Abadio A.K."/>
            <person name="Fernandes L."/>
            <person name="Derengowski L.S."/>
            <person name="Ferreira K.S."/>
            <person name="Souza R.C."/>
            <person name="Ruiz J.C."/>
            <person name="de Andrade N.C."/>
            <person name="Paes H.C."/>
            <person name="Nicola A.M."/>
            <person name="Albuquerque P."/>
            <person name="Gerber A.L."/>
            <person name="Martins V.P."/>
            <person name="Peconick L.D."/>
            <person name="Neto A.V."/>
            <person name="Chaucanez C.B."/>
            <person name="Silva P.A."/>
            <person name="Cunha O.L."/>
            <person name="de Oliveira F.F."/>
            <person name="dos Santos T.C."/>
            <person name="Barros A.L."/>
            <person name="Soares M.A."/>
            <person name="de Oliveira L.M."/>
            <person name="Marini M.M."/>
            <person name="Villalobos-Duno H."/>
            <person name="Cunha M.M."/>
            <person name="de Hoog S."/>
            <person name="da Silveira J.F."/>
            <person name="Henrissat B."/>
            <person name="Nino-Vega G.A."/>
            <person name="Cisalpino P.S."/>
            <person name="Mora-Montes H.M."/>
            <person name="Almeida S.R."/>
            <person name="Stajich J.E."/>
            <person name="Lopes-Bezerra L.M."/>
            <person name="Vasconcelos A.T."/>
            <person name="Felipe M.S."/>
        </authorList>
    </citation>
    <scope>NUCLEOTIDE SEQUENCE [LARGE SCALE GENOMIC DNA]</scope>
    <source>
        <strain evidence="1 2">1099-18</strain>
    </source>
</reference>
<sequence>MRVTKPAGYTAPWGNRRGPRISVPLLRDETTGATQADAYEIEVLLATFNDPTLEPFNKYVRLRAAEHVQEQNDAIYMAWFEHNHLSVLLRRTYGANPPPARLITTANSAVYQYWIVFVREKEELVAYVHGYRGRVEDDVEIGMLVAAILEDGTASAVLHAAEE</sequence>
<dbReference type="RefSeq" id="XP_016586321.1">
    <property type="nucleotide sequence ID" value="XM_016731416.1"/>
</dbReference>
<reference evidence="1 2" key="2">
    <citation type="journal article" date="2015" name="Eukaryot. Cell">
        <title>Asexual propagation of a virulent clone complex in a human and feline outbreak of sporotrichosis.</title>
        <authorList>
            <person name="Teixeira Mde M."/>
            <person name="Rodrigues A.M."/>
            <person name="Tsui C.K."/>
            <person name="de Almeida L.G."/>
            <person name="Van Diepeningen A.D."/>
            <person name="van den Ende B.G."/>
            <person name="Fernandes G.F."/>
            <person name="Kano R."/>
            <person name="Hamelin R.C."/>
            <person name="Lopes-Bezerra L.M."/>
            <person name="Vasconcelos A.T."/>
            <person name="de Hoog S."/>
            <person name="de Camargo Z.P."/>
            <person name="Felipe M.S."/>
        </authorList>
    </citation>
    <scope>NUCLEOTIDE SEQUENCE [LARGE SCALE GENOMIC DNA]</scope>
    <source>
        <strain evidence="1 2">1099-18</strain>
    </source>
</reference>
<evidence type="ECO:0000313" key="2">
    <source>
        <dbReference type="Proteomes" id="UP000033710"/>
    </source>
</evidence>
<accession>A0A0F2M4A7</accession>
<organism evidence="1 2">
    <name type="scientific">Sporothrix schenckii 1099-18</name>
    <dbReference type="NCBI Taxonomy" id="1397361"/>
    <lineage>
        <taxon>Eukaryota</taxon>
        <taxon>Fungi</taxon>
        <taxon>Dikarya</taxon>
        <taxon>Ascomycota</taxon>
        <taxon>Pezizomycotina</taxon>
        <taxon>Sordariomycetes</taxon>
        <taxon>Sordariomycetidae</taxon>
        <taxon>Ophiostomatales</taxon>
        <taxon>Ophiostomataceae</taxon>
        <taxon>Sporothrix</taxon>
    </lineage>
</organism>
<comment type="caution">
    <text evidence="1">The sequence shown here is derived from an EMBL/GenBank/DDBJ whole genome shotgun (WGS) entry which is preliminary data.</text>
</comment>
<proteinExistence type="predicted"/>
<gene>
    <name evidence="1" type="ORF">SPSK_04615</name>
</gene>
<dbReference type="Proteomes" id="UP000033710">
    <property type="component" value="Unassembled WGS sequence"/>
</dbReference>